<name>A0ABY7VYM2_9BACT</name>
<accession>A0ABY7VYM2</accession>
<organism evidence="1 2">
    <name type="scientific">Lentisphaera profundi</name>
    <dbReference type="NCBI Taxonomy" id="1658616"/>
    <lineage>
        <taxon>Bacteria</taxon>
        <taxon>Pseudomonadati</taxon>
        <taxon>Lentisphaerota</taxon>
        <taxon>Lentisphaeria</taxon>
        <taxon>Lentisphaerales</taxon>
        <taxon>Lentisphaeraceae</taxon>
        <taxon>Lentisphaera</taxon>
    </lineage>
</organism>
<reference evidence="1 2" key="1">
    <citation type="submission" date="2023-02" db="EMBL/GenBank/DDBJ databases">
        <title>Genome sequence of Lentisphaera profundi SAORIC-696.</title>
        <authorList>
            <person name="Kim e."/>
            <person name="Cho J.-C."/>
            <person name="Choi A."/>
            <person name="Kang I."/>
        </authorList>
    </citation>
    <scope>NUCLEOTIDE SEQUENCE [LARGE SCALE GENOMIC DNA]</scope>
    <source>
        <strain evidence="1 2">SAORIC-696</strain>
    </source>
</reference>
<protein>
    <submittedName>
        <fullName evidence="1">Uncharacterized protein</fullName>
    </submittedName>
</protein>
<dbReference type="Proteomes" id="UP001214250">
    <property type="component" value="Chromosome 2"/>
</dbReference>
<sequence>MIQINDKLIPVDQDGRIISVDLGDYQPVLEASFKKCGFHDVFLIDDILVAMSLFARNKIVEKDDLDHLLYRVLIDNGLTDVAAHYRGVYKKEIPLLPERIKAKLSALDKDFDEVILVKIEQRIDRAAYVKDDLSDVFIHALCLEELRLSKIEQRPYRLGEGLLMPNQSFRSVLNFSADQVNWKTSQLQIDSGGYLFQSIHLEVFVDEILHDLSMPPLLDLVFYEYVEDLCEKSVIYLEKALGDYLKSGGEYDYLSVKVRSIRDKELRKVFKKSCKKGFERILKEKYRPFADLSRLVFHLD</sequence>
<proteinExistence type="predicted"/>
<dbReference type="EMBL" id="CP117812">
    <property type="protein sequence ID" value="WDE97809.1"/>
    <property type="molecule type" value="Genomic_DNA"/>
</dbReference>
<evidence type="ECO:0000313" key="2">
    <source>
        <dbReference type="Proteomes" id="UP001214250"/>
    </source>
</evidence>
<evidence type="ECO:0000313" key="1">
    <source>
        <dbReference type="EMBL" id="WDE97809.1"/>
    </source>
</evidence>
<dbReference type="RefSeq" id="WP_274152424.1">
    <property type="nucleotide sequence ID" value="NZ_CP117812.1"/>
</dbReference>
<keyword evidence="2" id="KW-1185">Reference proteome</keyword>
<gene>
    <name evidence="1" type="ORF">PQO03_18440</name>
</gene>